<name>A0A1S1V559_9FIRM</name>
<comment type="caution">
    <text evidence="2">The sequence shown here is derived from an EMBL/GenBank/DDBJ whole genome shotgun (WGS) entry which is preliminary data.</text>
</comment>
<proteinExistence type="predicted"/>
<accession>A0A1S1V559</accession>
<feature type="transmembrane region" description="Helical" evidence="1">
    <location>
        <begin position="44"/>
        <end position="63"/>
    </location>
</feature>
<evidence type="ECO:0000256" key="1">
    <source>
        <dbReference type="SAM" id="Phobius"/>
    </source>
</evidence>
<evidence type="ECO:0000313" key="3">
    <source>
        <dbReference type="Proteomes" id="UP000180254"/>
    </source>
</evidence>
<sequence length="71" mass="8044">MPKLPSFLSKKFFNVIEWIGFIVSLVSSHISIRNSSSIESNSVKIMFFSAGVVLLSIIIRKFLEKKGLLRN</sequence>
<gene>
    <name evidence="2" type="ORF">EUAN_19980</name>
</gene>
<keyword evidence="1" id="KW-0812">Transmembrane</keyword>
<keyword evidence="1" id="KW-0472">Membrane</keyword>
<dbReference type="AlphaFoldDB" id="A0A1S1V559"/>
<evidence type="ECO:0000313" key="2">
    <source>
        <dbReference type="EMBL" id="OHW61678.1"/>
    </source>
</evidence>
<dbReference type="Proteomes" id="UP000180254">
    <property type="component" value="Unassembled WGS sequence"/>
</dbReference>
<dbReference type="EMBL" id="MKIE01000009">
    <property type="protein sequence ID" value="OHW61678.1"/>
    <property type="molecule type" value="Genomic_DNA"/>
</dbReference>
<organism evidence="2 3">
    <name type="scientific">Andreesenia angusta</name>
    <dbReference type="NCBI Taxonomy" id="39480"/>
    <lineage>
        <taxon>Bacteria</taxon>
        <taxon>Bacillati</taxon>
        <taxon>Bacillota</taxon>
        <taxon>Tissierellia</taxon>
        <taxon>Tissierellales</taxon>
        <taxon>Gottschalkiaceae</taxon>
        <taxon>Andreesenia</taxon>
    </lineage>
</organism>
<keyword evidence="1" id="KW-1133">Transmembrane helix</keyword>
<keyword evidence="3" id="KW-1185">Reference proteome</keyword>
<reference evidence="2 3" key="1">
    <citation type="submission" date="2016-09" db="EMBL/GenBank/DDBJ databases">
        <title>Genome sequence of Eubacterium angustum.</title>
        <authorList>
            <person name="Poehlein A."/>
            <person name="Daniel R."/>
        </authorList>
    </citation>
    <scope>NUCLEOTIDE SEQUENCE [LARGE SCALE GENOMIC DNA]</scope>
    <source>
        <strain evidence="2 3">DSM 1989</strain>
    </source>
</reference>
<protein>
    <submittedName>
        <fullName evidence="2">Uncharacterized protein</fullName>
    </submittedName>
</protein>
<feature type="transmembrane region" description="Helical" evidence="1">
    <location>
        <begin position="12"/>
        <end position="32"/>
    </location>
</feature>